<protein>
    <submittedName>
        <fullName evidence="1">Uncharacterized protein</fullName>
    </submittedName>
</protein>
<dbReference type="AlphaFoldDB" id="A0A7G9YLK7"/>
<name>A0A7G9YLK7_9EURY</name>
<proteinExistence type="predicted"/>
<organism evidence="1">
    <name type="scientific">Candidatus Methanogaster sp. ANME-2c ERB4</name>
    <dbReference type="NCBI Taxonomy" id="2759911"/>
    <lineage>
        <taxon>Archaea</taxon>
        <taxon>Methanobacteriati</taxon>
        <taxon>Methanobacteriota</taxon>
        <taxon>Stenosarchaea group</taxon>
        <taxon>Methanomicrobia</taxon>
        <taxon>Methanosarcinales</taxon>
        <taxon>ANME-2 cluster</taxon>
        <taxon>Candidatus Methanogasteraceae</taxon>
        <taxon>Candidatus Methanogaster</taxon>
    </lineage>
</organism>
<gene>
    <name evidence="1" type="ORF">JFFFLBDL_00016</name>
</gene>
<accession>A0A7G9YLK7</accession>
<sequence>MIYTLQHYRVDATLGEGSWVGAVVGKFGYH</sequence>
<evidence type="ECO:0000313" key="1">
    <source>
        <dbReference type="EMBL" id="QNO48891.1"/>
    </source>
</evidence>
<dbReference type="EMBL" id="MT631365">
    <property type="protein sequence ID" value="QNO48891.1"/>
    <property type="molecule type" value="Genomic_DNA"/>
</dbReference>
<reference evidence="1" key="1">
    <citation type="submission" date="2020-06" db="EMBL/GenBank/DDBJ databases">
        <title>Unique genomic features of the anaerobic methanotrophic archaea.</title>
        <authorList>
            <person name="Chadwick G.L."/>
            <person name="Skennerton C.T."/>
            <person name="Laso-Perez R."/>
            <person name="Leu A.O."/>
            <person name="Speth D.R."/>
            <person name="Yu H."/>
            <person name="Morgan-Lang C."/>
            <person name="Hatzenpichler R."/>
            <person name="Goudeau D."/>
            <person name="Malmstrom R."/>
            <person name="Brazelton W.J."/>
            <person name="Woyke T."/>
            <person name="Hallam S.J."/>
            <person name="Tyson G.W."/>
            <person name="Wegener G."/>
            <person name="Boetius A."/>
            <person name="Orphan V."/>
        </authorList>
    </citation>
    <scope>NUCLEOTIDE SEQUENCE</scope>
</reference>